<keyword evidence="7 8" id="KW-0238">DNA-binding</keyword>
<protein>
    <recommendedName>
        <fullName evidence="8">Endonuclease MutS2</fullName>
        <ecNumber evidence="8">3.1.-.-</ecNumber>
    </recommendedName>
    <alternativeName>
        <fullName evidence="8">Ribosome-associated protein quality control-upstream factor</fullName>
        <shortName evidence="8">RQC-upstream factor</shortName>
        <shortName evidence="8">RqcU</shortName>
        <ecNumber evidence="8">3.6.4.-</ecNumber>
    </alternativeName>
</protein>
<dbReference type="InterPro" id="IPR005747">
    <property type="entry name" value="MutS2"/>
</dbReference>
<accession>A0A1M4S755</accession>
<dbReference type="InterPro" id="IPR000432">
    <property type="entry name" value="DNA_mismatch_repair_MutS_C"/>
</dbReference>
<evidence type="ECO:0000256" key="7">
    <source>
        <dbReference type="ARBA" id="ARBA00023125"/>
    </source>
</evidence>
<dbReference type="EMBL" id="FQTU01000001">
    <property type="protein sequence ID" value="SHE28039.1"/>
    <property type="molecule type" value="Genomic_DNA"/>
</dbReference>
<comment type="function">
    <text evidence="8">Endonuclease that is involved in the suppression of homologous recombination and thus may have a key role in the control of bacterial genetic diversity.</text>
</comment>
<dbReference type="InterPro" id="IPR036187">
    <property type="entry name" value="DNA_mismatch_repair_MutS_sf"/>
</dbReference>
<evidence type="ECO:0000256" key="3">
    <source>
        <dbReference type="ARBA" id="ARBA00022741"/>
    </source>
</evidence>
<dbReference type="PANTHER" id="PTHR48466:SF2">
    <property type="entry name" value="OS10G0509000 PROTEIN"/>
    <property type="match status" value="1"/>
</dbReference>
<dbReference type="GO" id="GO:0030983">
    <property type="term" value="F:mismatched DNA binding"/>
    <property type="evidence" value="ECO:0007669"/>
    <property type="project" value="InterPro"/>
</dbReference>
<dbReference type="SMART" id="SM00533">
    <property type="entry name" value="MUTSd"/>
    <property type="match status" value="1"/>
</dbReference>
<sequence>MNQKTLRVLEFNKITDILSTYAASETGKNEIKSILPSIDKEEIQDMLELTDQGTIALLKNGNAPIAPFADIRYSLKKSRMQSILTLKEFIRIRDFLKIMWEVKRYFEEIENWEQILPDLYQMVSSIDSLSGLRRDIEKTVISEEEISDSASPDLFRIRKEINRKNHQIREKLNSMISSPSYQKHLQESIVTIRQDRFVIPVKQESRGAVPGIVHDQSSSGATLFIEPMAIVELNNSIRTLRIEEGREIEKILLELTLKVGENETSLAFDYDIMTRLDVIIAKSRYALDINATRPTLSDGKVLDLKGCRHPLIPKEEVVASDIRLGGDFNILIVTGPNTGGKTVALKTTGLLCLMTQAGMFIPVKDNSEICVFKSVYADIGDEQSIEQSLSTFSSHMTNIVEIVDKADDNSLVLFDELGAGTDPVEGAALAMSILDHLHQKNVYALVTTHYSELKQYAISAEGMENASVEFDVNTLSPTYRLTIGIPGKSNAFEISKRLGLNQRIIENAGKYLSEEALHFEDIIKEIQDNKKKSEEELARINSMKLENERLLELNKQEKILLDENRQLIKNQARQEAADIIRDAKEEAGEIIKEMQRIKSDAAKSSFKDLEAMRKSLKEKEDSLYSGIEKSGSFTNKKAAKKIRPGDWVLIKSMNQKASALSEADKDGNIMVEAGIMKLRVNQRDLIPIEVEEEKKSYSTKSIARKAAGIKSSIDIRGTTAEEAILDVEKYLDDASLANLKMVTIVHGKGTGVLRNAIQQLLKRNKHVEDFRYGGYGEGGDGATIVNLK</sequence>
<dbReference type="HAMAP" id="MF_00092">
    <property type="entry name" value="MutS2"/>
    <property type="match status" value="1"/>
</dbReference>
<keyword evidence="4 8" id="KW-0378">Hydrolase</keyword>
<dbReference type="Pfam" id="PF00488">
    <property type="entry name" value="MutS_V"/>
    <property type="match status" value="1"/>
</dbReference>
<dbReference type="GO" id="GO:0006298">
    <property type="term" value="P:mismatch repair"/>
    <property type="evidence" value="ECO:0007669"/>
    <property type="project" value="InterPro"/>
</dbReference>
<dbReference type="InterPro" id="IPR045076">
    <property type="entry name" value="MutS"/>
</dbReference>
<dbReference type="GO" id="GO:0045910">
    <property type="term" value="P:negative regulation of DNA recombination"/>
    <property type="evidence" value="ECO:0007669"/>
    <property type="project" value="InterPro"/>
</dbReference>
<keyword evidence="9" id="KW-0175">Coiled coil</keyword>
<name>A0A1M4S755_9FIRM</name>
<evidence type="ECO:0000256" key="6">
    <source>
        <dbReference type="ARBA" id="ARBA00022884"/>
    </source>
</evidence>
<dbReference type="FunFam" id="3.40.50.300:FF:000830">
    <property type="entry name" value="Endonuclease MutS2"/>
    <property type="match status" value="1"/>
</dbReference>
<organism evidence="11 12">
    <name type="scientific">Alkalibacter saccharofermentans DSM 14828</name>
    <dbReference type="NCBI Taxonomy" id="1120975"/>
    <lineage>
        <taxon>Bacteria</taxon>
        <taxon>Bacillati</taxon>
        <taxon>Bacillota</taxon>
        <taxon>Clostridia</taxon>
        <taxon>Eubacteriales</taxon>
        <taxon>Eubacteriaceae</taxon>
        <taxon>Alkalibacter</taxon>
    </lineage>
</organism>
<keyword evidence="6 8" id="KW-0694">RNA-binding</keyword>
<dbReference type="AlphaFoldDB" id="A0A1M4S755"/>
<keyword evidence="8" id="KW-0255">Endonuclease</keyword>
<keyword evidence="3 8" id="KW-0547">Nucleotide-binding</keyword>
<keyword evidence="2 8" id="KW-0699">rRNA-binding</keyword>
<dbReference type="PIRSF" id="PIRSF005814">
    <property type="entry name" value="MutS_YshD"/>
    <property type="match status" value="1"/>
</dbReference>
<dbReference type="InterPro" id="IPR007696">
    <property type="entry name" value="DNA_mismatch_repair_MutS_core"/>
</dbReference>
<dbReference type="SMART" id="SM00534">
    <property type="entry name" value="MUTSac"/>
    <property type="match status" value="1"/>
</dbReference>
<comment type="subunit">
    <text evidence="8">Homodimer. Binds to stalled ribosomes, contacting rRNA.</text>
</comment>
<dbReference type="EC" id="3.6.4.-" evidence="8"/>
<dbReference type="Pfam" id="PF01713">
    <property type="entry name" value="Smr"/>
    <property type="match status" value="1"/>
</dbReference>
<dbReference type="SMART" id="SM00463">
    <property type="entry name" value="SMR"/>
    <property type="match status" value="1"/>
</dbReference>
<feature type="domain" description="Smr" evidence="10">
    <location>
        <begin position="713"/>
        <end position="788"/>
    </location>
</feature>
<proteinExistence type="inferred from homology"/>
<dbReference type="RefSeq" id="WP_073269129.1">
    <property type="nucleotide sequence ID" value="NZ_FQTU01000001.1"/>
</dbReference>
<evidence type="ECO:0000256" key="9">
    <source>
        <dbReference type="SAM" id="Coils"/>
    </source>
</evidence>
<dbReference type="InterPro" id="IPR036063">
    <property type="entry name" value="Smr_dom_sf"/>
</dbReference>
<feature type="binding site" evidence="8">
    <location>
        <begin position="335"/>
        <end position="342"/>
    </location>
    <ligand>
        <name>ATP</name>
        <dbReference type="ChEBI" id="CHEBI:30616"/>
    </ligand>
</feature>
<evidence type="ECO:0000256" key="4">
    <source>
        <dbReference type="ARBA" id="ARBA00022801"/>
    </source>
</evidence>
<dbReference type="GO" id="GO:0019843">
    <property type="term" value="F:rRNA binding"/>
    <property type="evidence" value="ECO:0007669"/>
    <property type="project" value="UniProtKB-UniRule"/>
</dbReference>
<dbReference type="PANTHER" id="PTHR48466">
    <property type="entry name" value="OS10G0509000 PROTEIN-RELATED"/>
    <property type="match status" value="1"/>
</dbReference>
<reference evidence="11 12" key="1">
    <citation type="submission" date="2016-11" db="EMBL/GenBank/DDBJ databases">
        <authorList>
            <person name="Jaros S."/>
            <person name="Januszkiewicz K."/>
            <person name="Wedrychowicz H."/>
        </authorList>
    </citation>
    <scope>NUCLEOTIDE SEQUENCE [LARGE SCALE GENOMIC DNA]</scope>
    <source>
        <strain evidence="11 12">DSM 14828</strain>
    </source>
</reference>
<dbReference type="PROSITE" id="PS00486">
    <property type="entry name" value="DNA_MISMATCH_REPAIR_2"/>
    <property type="match status" value="1"/>
</dbReference>
<evidence type="ECO:0000256" key="8">
    <source>
        <dbReference type="HAMAP-Rule" id="MF_00092"/>
    </source>
</evidence>
<dbReference type="Proteomes" id="UP000184251">
    <property type="component" value="Unassembled WGS sequence"/>
</dbReference>
<dbReference type="PROSITE" id="PS50828">
    <property type="entry name" value="SMR"/>
    <property type="match status" value="1"/>
</dbReference>
<evidence type="ECO:0000313" key="11">
    <source>
        <dbReference type="EMBL" id="SHE28039.1"/>
    </source>
</evidence>
<dbReference type="EC" id="3.1.-.-" evidence="8"/>
<dbReference type="Pfam" id="PF20297">
    <property type="entry name" value="MSSS"/>
    <property type="match status" value="1"/>
</dbReference>
<dbReference type="CDD" id="cd03280">
    <property type="entry name" value="ABC_MutS2"/>
    <property type="match status" value="1"/>
</dbReference>
<comment type="similarity">
    <text evidence="8">Belongs to the DNA mismatch repair MutS family. MutS2 subfamily.</text>
</comment>
<keyword evidence="12" id="KW-1185">Reference proteome</keyword>
<dbReference type="OrthoDB" id="9808166at2"/>
<dbReference type="SUPFAM" id="SSF48334">
    <property type="entry name" value="DNA repair protein MutS, domain III"/>
    <property type="match status" value="1"/>
</dbReference>
<evidence type="ECO:0000256" key="5">
    <source>
        <dbReference type="ARBA" id="ARBA00022840"/>
    </source>
</evidence>
<dbReference type="GO" id="GO:0072344">
    <property type="term" value="P:rescue of stalled ribosome"/>
    <property type="evidence" value="ECO:0007669"/>
    <property type="project" value="UniProtKB-UniRule"/>
</dbReference>
<dbReference type="GO" id="GO:0005524">
    <property type="term" value="F:ATP binding"/>
    <property type="evidence" value="ECO:0007669"/>
    <property type="project" value="UniProtKB-UniRule"/>
</dbReference>
<evidence type="ECO:0000313" key="12">
    <source>
        <dbReference type="Proteomes" id="UP000184251"/>
    </source>
</evidence>
<dbReference type="GO" id="GO:0043023">
    <property type="term" value="F:ribosomal large subunit binding"/>
    <property type="evidence" value="ECO:0007669"/>
    <property type="project" value="UniProtKB-UniRule"/>
</dbReference>
<dbReference type="Gene3D" id="3.30.1370.110">
    <property type="match status" value="1"/>
</dbReference>
<dbReference type="NCBIfam" id="TIGR01069">
    <property type="entry name" value="mutS2"/>
    <property type="match status" value="1"/>
</dbReference>
<feature type="coiled-coil region" evidence="9">
    <location>
        <begin position="516"/>
        <end position="619"/>
    </location>
</feature>
<dbReference type="SUPFAM" id="SSF160443">
    <property type="entry name" value="SMR domain-like"/>
    <property type="match status" value="1"/>
</dbReference>
<dbReference type="STRING" id="1120975.SAMN02746064_00127"/>
<dbReference type="Gene3D" id="3.40.50.300">
    <property type="entry name" value="P-loop containing nucleotide triphosphate hydrolases"/>
    <property type="match status" value="1"/>
</dbReference>
<dbReference type="InterPro" id="IPR002625">
    <property type="entry name" value="Smr_dom"/>
</dbReference>
<evidence type="ECO:0000256" key="1">
    <source>
        <dbReference type="ARBA" id="ARBA00022722"/>
    </source>
</evidence>
<evidence type="ECO:0000259" key="10">
    <source>
        <dbReference type="PROSITE" id="PS50828"/>
    </source>
</evidence>
<dbReference type="GO" id="GO:0140664">
    <property type="term" value="F:ATP-dependent DNA damage sensor activity"/>
    <property type="evidence" value="ECO:0007669"/>
    <property type="project" value="InterPro"/>
</dbReference>
<dbReference type="GO" id="GO:0004519">
    <property type="term" value="F:endonuclease activity"/>
    <property type="evidence" value="ECO:0007669"/>
    <property type="project" value="UniProtKB-UniRule"/>
</dbReference>
<keyword evidence="1 8" id="KW-0540">Nuclease</keyword>
<dbReference type="SUPFAM" id="SSF52540">
    <property type="entry name" value="P-loop containing nucleoside triphosphate hydrolases"/>
    <property type="match status" value="1"/>
</dbReference>
<keyword evidence="5 8" id="KW-0067">ATP-binding</keyword>
<gene>
    <name evidence="8" type="primary">mutS2</name>
    <name evidence="8" type="synonym">rqcU</name>
    <name evidence="11" type="ORF">SAMN02746064_00127</name>
</gene>
<dbReference type="InterPro" id="IPR027417">
    <property type="entry name" value="P-loop_NTPase"/>
</dbReference>
<evidence type="ECO:0000256" key="2">
    <source>
        <dbReference type="ARBA" id="ARBA00022730"/>
    </source>
</evidence>
<dbReference type="GO" id="GO:0016887">
    <property type="term" value="F:ATP hydrolysis activity"/>
    <property type="evidence" value="ECO:0007669"/>
    <property type="project" value="InterPro"/>
</dbReference>
<dbReference type="InterPro" id="IPR046893">
    <property type="entry name" value="MSSS"/>
</dbReference>
<comment type="function">
    <text evidence="8">Acts as a ribosome collision sensor, splitting the ribosome into its 2 subunits. Detects stalled/collided 70S ribosomes which it binds and splits by an ATP-hydrolysis driven conformational change. Acts upstream of the ribosome quality control system (RQC), a ribosome-associated complex that mediates the extraction of incompletely synthesized nascent chains from stalled ribosomes and their subsequent degradation. Probably generates substrates for RQC.</text>
</comment>